<dbReference type="GO" id="GO:0016787">
    <property type="term" value="F:hydrolase activity"/>
    <property type="evidence" value="ECO:0007669"/>
    <property type="project" value="UniProtKB-KW"/>
</dbReference>
<accession>A0A6N2TV30</accession>
<keyword evidence="3 8" id="KW-0347">Helicase</keyword>
<dbReference type="GO" id="GO:0004386">
    <property type="term" value="F:helicase activity"/>
    <property type="evidence" value="ECO:0007669"/>
    <property type="project" value="UniProtKB-KW"/>
</dbReference>
<dbReference type="GO" id="GO:0051607">
    <property type="term" value="P:defense response to virus"/>
    <property type="evidence" value="ECO:0007669"/>
    <property type="project" value="UniProtKB-KW"/>
</dbReference>
<keyword evidence="2 8" id="KW-0378">Hydrolase</keyword>
<protein>
    <submittedName>
        <fullName evidence="8">CRISPR-associated nuclease/helicase Cas3</fullName>
        <ecNumber evidence="8">3.1.-.-</ecNumber>
    </submittedName>
</protein>
<dbReference type="InterPro" id="IPR006474">
    <property type="entry name" value="Helicase_Cas3_CRISPR-ass_core"/>
</dbReference>
<evidence type="ECO:0000256" key="2">
    <source>
        <dbReference type="ARBA" id="ARBA00022801"/>
    </source>
</evidence>
<name>A0A6N2TV30_9BACT</name>
<dbReference type="EMBL" id="CACRSK010000007">
    <property type="protein sequence ID" value="VYT08532.1"/>
    <property type="molecule type" value="Genomic_DNA"/>
</dbReference>
<dbReference type="InterPro" id="IPR054712">
    <property type="entry name" value="Cas3-like_dom"/>
</dbReference>
<organism evidence="8">
    <name type="scientific">Campylobacter ureolyticus</name>
    <dbReference type="NCBI Taxonomy" id="827"/>
    <lineage>
        <taxon>Bacteria</taxon>
        <taxon>Pseudomonadati</taxon>
        <taxon>Campylobacterota</taxon>
        <taxon>Epsilonproteobacteria</taxon>
        <taxon>Campylobacterales</taxon>
        <taxon>Campylobacteraceae</taxon>
        <taxon>Campylobacter</taxon>
    </lineage>
</organism>
<dbReference type="CDD" id="cd09641">
    <property type="entry name" value="Cas3''_I"/>
    <property type="match status" value="1"/>
</dbReference>
<dbReference type="GO" id="GO:0003676">
    <property type="term" value="F:nucleic acid binding"/>
    <property type="evidence" value="ECO:0007669"/>
    <property type="project" value="InterPro"/>
</dbReference>
<dbReference type="SUPFAM" id="SSF52540">
    <property type="entry name" value="P-loop containing nucleoside triphosphate hydrolases"/>
    <property type="match status" value="1"/>
</dbReference>
<dbReference type="InterPro" id="IPR006483">
    <property type="entry name" value="CRISPR-assoc_Cas3_HD"/>
</dbReference>
<feature type="domain" description="Helicase ATP-binding" evidence="6">
    <location>
        <begin position="239"/>
        <end position="423"/>
    </location>
</feature>
<proteinExistence type="predicted"/>
<reference evidence="8" key="1">
    <citation type="submission" date="2019-11" db="EMBL/GenBank/DDBJ databases">
        <authorList>
            <person name="Feng L."/>
        </authorList>
    </citation>
    <scope>NUCLEOTIDE SEQUENCE</scope>
    <source>
        <strain evidence="8">CUreolyticusLFYP111</strain>
    </source>
</reference>
<dbReference type="InterPro" id="IPR011545">
    <property type="entry name" value="DEAD/DEAH_box_helicase_dom"/>
</dbReference>
<evidence type="ECO:0000259" key="6">
    <source>
        <dbReference type="PROSITE" id="PS51192"/>
    </source>
</evidence>
<dbReference type="NCBIfam" id="TIGR01587">
    <property type="entry name" value="cas3_core"/>
    <property type="match status" value="1"/>
</dbReference>
<dbReference type="EC" id="3.1.-.-" evidence="8"/>
<keyword evidence="4" id="KW-0067">ATP-binding</keyword>
<evidence type="ECO:0000256" key="5">
    <source>
        <dbReference type="ARBA" id="ARBA00023118"/>
    </source>
</evidence>
<keyword evidence="5" id="KW-0051">Antiviral defense</keyword>
<dbReference type="RefSeq" id="WP_156847760.1">
    <property type="nucleotide sequence ID" value="NZ_CACRSK010000007.1"/>
</dbReference>
<gene>
    <name evidence="8" type="primary">cas3</name>
    <name evidence="8" type="ORF">CULFYP111_01501</name>
</gene>
<dbReference type="Pfam" id="PF00270">
    <property type="entry name" value="DEAD"/>
    <property type="match status" value="1"/>
</dbReference>
<feature type="domain" description="HD Cas3-type" evidence="7">
    <location>
        <begin position="3"/>
        <end position="189"/>
    </location>
</feature>
<evidence type="ECO:0000259" key="7">
    <source>
        <dbReference type="PROSITE" id="PS51643"/>
    </source>
</evidence>
<dbReference type="PROSITE" id="PS51192">
    <property type="entry name" value="HELICASE_ATP_BIND_1"/>
    <property type="match status" value="1"/>
</dbReference>
<dbReference type="SMART" id="SM00487">
    <property type="entry name" value="DEXDc"/>
    <property type="match status" value="1"/>
</dbReference>
<evidence type="ECO:0000256" key="4">
    <source>
        <dbReference type="ARBA" id="ARBA00022840"/>
    </source>
</evidence>
<evidence type="ECO:0000256" key="1">
    <source>
        <dbReference type="ARBA" id="ARBA00022741"/>
    </source>
</evidence>
<dbReference type="Pfam" id="PF22590">
    <property type="entry name" value="Cas3-like_C_2"/>
    <property type="match status" value="1"/>
</dbReference>
<dbReference type="InterPro" id="IPR014001">
    <property type="entry name" value="Helicase_ATP-bd"/>
</dbReference>
<dbReference type="GO" id="GO:0005524">
    <property type="term" value="F:ATP binding"/>
    <property type="evidence" value="ECO:0007669"/>
    <property type="project" value="UniProtKB-KW"/>
</dbReference>
<dbReference type="Gene3D" id="3.40.50.300">
    <property type="entry name" value="P-loop containing nucleotide triphosphate hydrolases"/>
    <property type="match status" value="2"/>
</dbReference>
<keyword evidence="1" id="KW-0547">Nucleotide-binding</keyword>
<evidence type="ECO:0000313" key="8">
    <source>
        <dbReference type="EMBL" id="VYT08532.1"/>
    </source>
</evidence>
<dbReference type="InterPro" id="IPR027417">
    <property type="entry name" value="P-loop_NTPase"/>
</dbReference>
<sequence>MLYSHPKKEYKNHIKNLVDSFDDKEFAKCAFYHDFAKQSDNFQKYITLKKENFATNKEFEKEQNRLKTTHSLESAYIYFFMQNDKNIDFIINLCAILKHHSNLENFESMLNCLTCIENNLNSDEKISNITSSLKAADLRDFLKIIQKDKIYEFADFFDDVLDEVKNFFKIENFFKFKDRYSKLILADKFEAIFDKPYKGLDFISSKICENIIQSIHAQISNKPPNDYKNSSRKTIFKNYEANKDKDKFIIKAPTGIGKTYIALELALIIATQKPKKRIITAIPFTSIIDQTFLEYEKVIPENLGLLKYHYLSKYTDDEKEQFSKKIFLADIWHEPLIITTFNQLLNIFFSNSNKDNLKLQTLKNSVIIVDEIQNISRVLLQDLTFVFNEFGKIYNIDFIIMSATMPHLNLENFTIISESDFYKSKQNRYRISFFDEIKNIKDLVCVLNSQTKSTICVVNTIAKAQAIYKELKKDENLYLLTTHQMPKHRIELLKEISKKLKEQKPVKLIATQLIEAGVDLDFSVGFREFAPFTSIVQMAGRVNRNGIKSKISECFVFDFLEFENVDKKLPYHGIDLQEELVKNSLKNGIYENEIFEILEEYFKRVKDETTHTKINEKMRKLEFTTVYGDFTANLMPKQPWKVSVFIEERKDEFKEFIEKRDNILNSYDDKFEALAKIKDLEKTLLGQTININHKLIENLQLKEIFGRYILNFGFKNYTKEFGFTTDLTIKEEAFS</sequence>
<dbReference type="PROSITE" id="PS51643">
    <property type="entry name" value="HD_CAS3"/>
    <property type="match status" value="1"/>
</dbReference>
<evidence type="ECO:0000256" key="3">
    <source>
        <dbReference type="ARBA" id="ARBA00022806"/>
    </source>
</evidence>
<dbReference type="AlphaFoldDB" id="A0A6N2TV30"/>